<feature type="transmembrane region" description="Helical" evidence="1">
    <location>
        <begin position="39"/>
        <end position="60"/>
    </location>
</feature>
<dbReference type="GO" id="GO:0006508">
    <property type="term" value="P:proteolysis"/>
    <property type="evidence" value="ECO:0007669"/>
    <property type="project" value="UniProtKB-KW"/>
</dbReference>
<feature type="transmembrane region" description="Helical" evidence="1">
    <location>
        <begin position="9"/>
        <end position="33"/>
    </location>
</feature>
<evidence type="ECO:0000313" key="2">
    <source>
        <dbReference type="EMBL" id="QIK77128.1"/>
    </source>
</evidence>
<proteinExistence type="predicted"/>
<dbReference type="Pfam" id="PF13367">
    <property type="entry name" value="PrsW-protease"/>
    <property type="match status" value="1"/>
</dbReference>
<dbReference type="InterPro" id="IPR026898">
    <property type="entry name" value="PrsW"/>
</dbReference>
<dbReference type="RefSeq" id="WP_166320811.1">
    <property type="nucleotide sequence ID" value="NZ_CP049866.1"/>
</dbReference>
<sequence>MPGRRRDSVAFTVVVTLLVLVGAGVMSLVIAVSGAPGTFALAALLAALPVGPLVGCFMWLDRYEPEPRSLLVGGLLWGAFVATAAALVFQGIGVAGGATDEQTLAFLAPVTEEATKGAFLILLLWWRRHELDGILDGIVYAGMVGIGFAFTENILYLGAAYNGTDGLGPGGTTALTGTFILRCLVSPFAHPLFTAFIGIGVGVAVASRSGAVRLLAPLVGYVLAVITHSMWNSSTLGGTENFFAVYATMMFPAFVGVAAFALYRRRSEKGMMAAALHDASRRGLIPATDIPWLVDLRARRRARVHAKRVGGPVGERAMREYQAAAIELAYLHHRYLRGTAPRDFVERGQDHVGVLSAVRPYVCFPGQVVPTR</sequence>
<feature type="transmembrane region" description="Helical" evidence="1">
    <location>
        <begin position="179"/>
        <end position="205"/>
    </location>
</feature>
<dbReference type="EMBL" id="CP049866">
    <property type="protein sequence ID" value="QIK77128.1"/>
    <property type="molecule type" value="Genomic_DNA"/>
</dbReference>
<dbReference type="AlphaFoldDB" id="A0A6G7YK68"/>
<dbReference type="Proteomes" id="UP000502035">
    <property type="component" value="Chromosome"/>
</dbReference>
<name>A0A6G7YK68_9ACTN</name>
<reference evidence="2 3" key="1">
    <citation type="submission" date="2020-03" db="EMBL/GenBank/DDBJ databases">
        <title>Nocardioides sp. nov., isolated from fish.</title>
        <authorList>
            <person name="Hyun D.-W."/>
            <person name="Bae J.-W."/>
        </authorList>
    </citation>
    <scope>NUCLEOTIDE SEQUENCE [LARGE SCALE GENOMIC DNA]</scope>
    <source>
        <strain evidence="2 3">HDW12A</strain>
    </source>
</reference>
<dbReference type="PANTHER" id="PTHR36844:SF1">
    <property type="entry name" value="PROTEASE PRSW"/>
    <property type="match status" value="1"/>
</dbReference>
<accession>A0A6G7YK68</accession>
<keyword evidence="1" id="KW-0472">Membrane</keyword>
<evidence type="ECO:0000256" key="1">
    <source>
        <dbReference type="SAM" id="Phobius"/>
    </source>
</evidence>
<keyword evidence="2" id="KW-0378">Hydrolase</keyword>
<keyword evidence="2" id="KW-0482">Metalloprotease</keyword>
<feature type="transmembrane region" description="Helical" evidence="1">
    <location>
        <begin position="212"/>
        <end position="231"/>
    </location>
</feature>
<dbReference type="PANTHER" id="PTHR36844">
    <property type="entry name" value="PROTEASE PRSW"/>
    <property type="match status" value="1"/>
</dbReference>
<feature type="transmembrane region" description="Helical" evidence="1">
    <location>
        <begin position="138"/>
        <end position="159"/>
    </location>
</feature>
<keyword evidence="1" id="KW-0812">Transmembrane</keyword>
<organism evidence="2 3">
    <name type="scientific">Nocardioides piscis</name>
    <dbReference type="NCBI Taxonomy" id="2714938"/>
    <lineage>
        <taxon>Bacteria</taxon>
        <taxon>Bacillati</taxon>
        <taxon>Actinomycetota</taxon>
        <taxon>Actinomycetes</taxon>
        <taxon>Propionibacteriales</taxon>
        <taxon>Nocardioidaceae</taxon>
        <taxon>Nocardioides</taxon>
    </lineage>
</organism>
<keyword evidence="2" id="KW-0645">Protease</keyword>
<feature type="transmembrane region" description="Helical" evidence="1">
    <location>
        <begin position="104"/>
        <end position="126"/>
    </location>
</feature>
<feature type="transmembrane region" description="Helical" evidence="1">
    <location>
        <begin position="72"/>
        <end position="92"/>
    </location>
</feature>
<protein>
    <submittedName>
        <fullName evidence="2">PrsW family intramembrane metalloprotease</fullName>
    </submittedName>
</protein>
<evidence type="ECO:0000313" key="3">
    <source>
        <dbReference type="Proteomes" id="UP000502035"/>
    </source>
</evidence>
<dbReference type="GO" id="GO:0008237">
    <property type="term" value="F:metallopeptidase activity"/>
    <property type="evidence" value="ECO:0007669"/>
    <property type="project" value="UniProtKB-KW"/>
</dbReference>
<gene>
    <name evidence="2" type="ORF">G7071_18505</name>
</gene>
<keyword evidence="1" id="KW-1133">Transmembrane helix</keyword>
<feature type="transmembrane region" description="Helical" evidence="1">
    <location>
        <begin position="243"/>
        <end position="263"/>
    </location>
</feature>
<dbReference type="KEGG" id="npi:G7071_18505"/>
<keyword evidence="3" id="KW-1185">Reference proteome</keyword>